<evidence type="ECO:0000256" key="11">
    <source>
        <dbReference type="RuleBase" id="RU003357"/>
    </source>
</evidence>
<feature type="short sequence motif" description="TonB C-terminal box" evidence="10">
    <location>
        <begin position="713"/>
        <end position="730"/>
    </location>
</feature>
<dbReference type="GO" id="GO:0015344">
    <property type="term" value="F:siderophore uptake transmembrane transporter activity"/>
    <property type="evidence" value="ECO:0007669"/>
    <property type="project" value="TreeGrafter"/>
</dbReference>
<evidence type="ECO:0000256" key="10">
    <source>
        <dbReference type="PROSITE-ProRule" id="PRU10144"/>
    </source>
</evidence>
<dbReference type="Gene3D" id="2.170.130.10">
    <property type="entry name" value="TonB-dependent receptor, plug domain"/>
    <property type="match status" value="1"/>
</dbReference>
<dbReference type="InterPro" id="IPR012910">
    <property type="entry name" value="Plug_dom"/>
</dbReference>
<sequence>MRTTYPQKVYHWLLLLCIWLFTASIRAAEETELFEMSLDELLNVTLSGSAVRDLNLQTTPISANPFNLNALELPFSIDVIERKTMRARGLTSVTSAVENLVGVISGESPAEPSSFAMRGFIRDSVSVVRDGIKLGPASMTMRPHNTFNLQQIEVIKGPAALQFGQGTASGVINMITRKPQLDAPVSTEVFVSQSRFDTREWGVGLHLPVSSNSAARLDVNKAQSDGWVDNTPSHSLNATSSILWQASPKLSWLLSFDYLEDDLPAYWGTPLVPAHAALDPIAGIVTTANDQVLDNRTRYLNYNVADSRSDSEHLWSRLRTDWQPSDTLSLSNTLFHFKADRAWQNAESYVFNPATELIERDRFFVFHDHTFYGNQFAGVYRYQLGTMAHQLAFGAEFKVTDFSRERGFPDGDSVSLLTPMAGQFGVLDKHSSPTDIRQWALYLNNTLSVTEHWRLFGGLRRDHIRLVRDNYDVSGNFLADESFARTFTPLAYQLGSTYQFSDALSVYAHWSTGHDPVGSNIYLVNANENFDFTDIRQYEVGIKTLLNAWQSELTLAWYDITRRNILLLTSHDTVGNSGTHVAYGLELAITSQPAKHVRLGGNIAYTNASYQSFVDPDFGVNASGHTPPNVPEIVANAWFSWDKIGGWPLEIGAGIRHVSDRYGNFQNSVTFTRYETVTLFAAYQFEHARLNLNVRNLLNEVYVPWADIFYPTQAAIAAPRTIELSLHINF</sequence>
<dbReference type="PANTHER" id="PTHR32552:SF84">
    <property type="entry name" value="TONB-DEPENDENT RECEPTOR-RELATED"/>
    <property type="match status" value="1"/>
</dbReference>
<reference evidence="14 15" key="1">
    <citation type="submission" date="2019-10" db="EMBL/GenBank/DDBJ databases">
        <title>Pseudoalteromonas rubra S4059.</title>
        <authorList>
            <person name="Paulsen S."/>
            <person name="Wang X."/>
        </authorList>
    </citation>
    <scope>NUCLEOTIDE SEQUENCE [LARGE SCALE GENOMIC DNA]</scope>
    <source>
        <strain evidence="14 15">S4059</strain>
    </source>
</reference>
<dbReference type="PROSITE" id="PS01156">
    <property type="entry name" value="TONB_DEPENDENT_REC_2"/>
    <property type="match status" value="1"/>
</dbReference>
<dbReference type="Gene3D" id="2.40.170.20">
    <property type="entry name" value="TonB-dependent receptor, beta-barrel domain"/>
    <property type="match status" value="1"/>
</dbReference>
<dbReference type="Proteomes" id="UP000305729">
    <property type="component" value="Chromosome 1"/>
</dbReference>
<evidence type="ECO:0000256" key="7">
    <source>
        <dbReference type="ARBA" id="ARBA00023136"/>
    </source>
</evidence>
<dbReference type="PROSITE" id="PS52016">
    <property type="entry name" value="TONB_DEPENDENT_REC_3"/>
    <property type="match status" value="1"/>
</dbReference>
<accession>A0A5S3UVQ6</accession>
<evidence type="ECO:0000256" key="5">
    <source>
        <dbReference type="ARBA" id="ARBA00022729"/>
    </source>
</evidence>
<name>A0A5S3UVQ6_9GAMM</name>
<dbReference type="InterPro" id="IPR036942">
    <property type="entry name" value="Beta-barrel_TonB_sf"/>
</dbReference>
<keyword evidence="5" id="KW-0732">Signal</keyword>
<evidence type="ECO:0000256" key="4">
    <source>
        <dbReference type="ARBA" id="ARBA00022692"/>
    </source>
</evidence>
<dbReference type="InterPro" id="IPR000531">
    <property type="entry name" value="Beta-barrel_TonB"/>
</dbReference>
<dbReference type="RefSeq" id="WP_138538701.1">
    <property type="nucleotide sequence ID" value="NZ_CP045429.1"/>
</dbReference>
<keyword evidence="6 11" id="KW-0798">TonB box</keyword>
<dbReference type="Pfam" id="PF00593">
    <property type="entry name" value="TonB_dep_Rec_b-barrel"/>
    <property type="match status" value="1"/>
</dbReference>
<protein>
    <submittedName>
        <fullName evidence="14">TonB-dependent receptor plug domain-containing protein</fullName>
    </submittedName>
</protein>
<dbReference type="InterPro" id="IPR010917">
    <property type="entry name" value="TonB_rcpt_CS"/>
</dbReference>
<keyword evidence="4 9" id="KW-0812">Transmembrane</keyword>
<organism evidence="14 15">
    <name type="scientific">Pseudoalteromonas rubra</name>
    <dbReference type="NCBI Taxonomy" id="43658"/>
    <lineage>
        <taxon>Bacteria</taxon>
        <taxon>Pseudomonadati</taxon>
        <taxon>Pseudomonadota</taxon>
        <taxon>Gammaproteobacteria</taxon>
        <taxon>Alteromonadales</taxon>
        <taxon>Pseudoalteromonadaceae</taxon>
        <taxon>Pseudoalteromonas</taxon>
    </lineage>
</organism>
<evidence type="ECO:0000256" key="6">
    <source>
        <dbReference type="ARBA" id="ARBA00023077"/>
    </source>
</evidence>
<dbReference type="SUPFAM" id="SSF56935">
    <property type="entry name" value="Porins"/>
    <property type="match status" value="1"/>
</dbReference>
<keyword evidence="14" id="KW-0675">Receptor</keyword>
<dbReference type="PANTHER" id="PTHR32552">
    <property type="entry name" value="FERRICHROME IRON RECEPTOR-RELATED"/>
    <property type="match status" value="1"/>
</dbReference>
<evidence type="ECO:0000313" key="15">
    <source>
        <dbReference type="Proteomes" id="UP000305729"/>
    </source>
</evidence>
<comment type="similarity">
    <text evidence="9 11">Belongs to the TonB-dependent receptor family.</text>
</comment>
<keyword evidence="7 9" id="KW-0472">Membrane</keyword>
<evidence type="ECO:0000256" key="3">
    <source>
        <dbReference type="ARBA" id="ARBA00022452"/>
    </source>
</evidence>
<keyword evidence="8 9" id="KW-0998">Cell outer membrane</keyword>
<dbReference type="InterPro" id="IPR037066">
    <property type="entry name" value="Plug_dom_sf"/>
</dbReference>
<evidence type="ECO:0000256" key="1">
    <source>
        <dbReference type="ARBA" id="ARBA00004571"/>
    </source>
</evidence>
<evidence type="ECO:0000256" key="8">
    <source>
        <dbReference type="ARBA" id="ARBA00023237"/>
    </source>
</evidence>
<evidence type="ECO:0000313" key="14">
    <source>
        <dbReference type="EMBL" id="QPB84476.1"/>
    </source>
</evidence>
<dbReference type="EMBL" id="CP045429">
    <property type="protein sequence ID" value="QPB84476.1"/>
    <property type="molecule type" value="Genomic_DNA"/>
</dbReference>
<dbReference type="CDD" id="cd01347">
    <property type="entry name" value="ligand_gated_channel"/>
    <property type="match status" value="1"/>
</dbReference>
<feature type="domain" description="TonB-dependent receptor-like beta-barrel" evidence="12">
    <location>
        <begin position="252"/>
        <end position="697"/>
    </location>
</feature>
<gene>
    <name evidence="14" type="ORF">CWC22_016370</name>
</gene>
<keyword evidence="2 9" id="KW-0813">Transport</keyword>
<evidence type="ECO:0000256" key="9">
    <source>
        <dbReference type="PROSITE-ProRule" id="PRU01360"/>
    </source>
</evidence>
<evidence type="ECO:0000259" key="13">
    <source>
        <dbReference type="Pfam" id="PF07715"/>
    </source>
</evidence>
<comment type="subcellular location">
    <subcellularLocation>
        <location evidence="1 9">Cell outer membrane</location>
        <topology evidence="1 9">Multi-pass membrane protein</topology>
    </subcellularLocation>
</comment>
<evidence type="ECO:0000259" key="12">
    <source>
        <dbReference type="Pfam" id="PF00593"/>
    </source>
</evidence>
<dbReference type="GO" id="GO:0009279">
    <property type="term" value="C:cell outer membrane"/>
    <property type="evidence" value="ECO:0007669"/>
    <property type="project" value="UniProtKB-SubCell"/>
</dbReference>
<proteinExistence type="inferred from homology"/>
<evidence type="ECO:0000256" key="2">
    <source>
        <dbReference type="ARBA" id="ARBA00022448"/>
    </source>
</evidence>
<keyword evidence="3 9" id="KW-1134">Transmembrane beta strand</keyword>
<dbReference type="AlphaFoldDB" id="A0A5S3UVQ6"/>
<dbReference type="Pfam" id="PF07715">
    <property type="entry name" value="Plug"/>
    <property type="match status" value="1"/>
</dbReference>
<feature type="domain" description="TonB-dependent receptor plug" evidence="13">
    <location>
        <begin position="71"/>
        <end position="171"/>
    </location>
</feature>
<dbReference type="InterPro" id="IPR039426">
    <property type="entry name" value="TonB-dep_rcpt-like"/>
</dbReference>